<evidence type="ECO:0008006" key="14">
    <source>
        <dbReference type="Google" id="ProtNLM"/>
    </source>
</evidence>
<dbReference type="EMBL" id="AAQR03161042">
    <property type="status" value="NOT_ANNOTATED_CDS"/>
    <property type="molecule type" value="Genomic_DNA"/>
</dbReference>
<dbReference type="Pfam" id="PF07686">
    <property type="entry name" value="V-set"/>
    <property type="match status" value="1"/>
</dbReference>
<dbReference type="InterPro" id="IPR003879">
    <property type="entry name" value="Butyrophylin_SPRY"/>
</dbReference>
<dbReference type="InterPro" id="IPR006574">
    <property type="entry name" value="PRY"/>
</dbReference>
<sequence length="461" mass="52208">MVLVLALALSLLKLGSGQWQVIGPNKPVQALVGEDVVFSCFLSPETNAEAMEVRIFRDQFSAIIHLYQDGKDQDYMQKPSYRGRTELMKDFIADGHVSLRLKKVTALDAGLYGCWFSSQTYDQGTTWELQVSEMGSAPLISLTGFVDGGIRLLCQSSGWFSQPTVKWKGPQGHDIPSDSKVNVDRHGLFDVETSLTLQENLGSISCSVQLTDQSPEVTSSIWLGEMFFQRSPWLLAFISLTPLCIGISVGIIGMKILFSKSQGKIQKKLEWRKKHRQADLKEVRKYAVEVTLDPDTAHPQLHVADLKTVCYTNVPQEVPHSEKRFTRMCVVASQGFQAGKHYWEVGVRHNKRWHLGVCRDDVDRTRNNVILSPDNGYWVLGLEMDWHFTLNPHRINLSLRNTLLQVGVFLDYEGGTISFFNINDQSPIYTMTHRFEGLLRPYIQHEAYEDENVTPIVICPV</sequence>
<dbReference type="PANTHER" id="PTHR24100">
    <property type="entry name" value="BUTYROPHILIN"/>
    <property type="match status" value="1"/>
</dbReference>
<dbReference type="GeneTree" id="ENSGT00940000163611"/>
<evidence type="ECO:0000256" key="2">
    <source>
        <dbReference type="ARBA" id="ARBA00007591"/>
    </source>
</evidence>
<dbReference type="SUPFAM" id="SSF49899">
    <property type="entry name" value="Concanavalin A-like lectins/glucanases"/>
    <property type="match status" value="1"/>
</dbReference>
<dbReference type="InterPro" id="IPR013320">
    <property type="entry name" value="ConA-like_dom_sf"/>
</dbReference>
<feature type="chain" id="PRO_5003544060" description="Butyrophilin like 8" evidence="9">
    <location>
        <begin position="18"/>
        <end position="461"/>
    </location>
</feature>
<dbReference type="InterPro" id="IPR013783">
    <property type="entry name" value="Ig-like_fold"/>
</dbReference>
<dbReference type="SMART" id="SM00409">
    <property type="entry name" value="IG"/>
    <property type="match status" value="1"/>
</dbReference>
<reference evidence="12" key="2">
    <citation type="submission" date="2025-08" db="UniProtKB">
        <authorList>
            <consortium name="Ensembl"/>
        </authorList>
    </citation>
    <scope>IDENTIFICATION</scope>
</reference>
<dbReference type="PROSITE" id="PS50835">
    <property type="entry name" value="IG_LIKE"/>
    <property type="match status" value="1"/>
</dbReference>
<dbReference type="OMA" id="FIMMAIF"/>
<dbReference type="PANTHER" id="PTHR24100:SF108">
    <property type="entry name" value="BUTYROPHILIN-LIKE PROTEIN 8"/>
    <property type="match status" value="1"/>
</dbReference>
<dbReference type="HOGENOM" id="CLU_013137_22_0_1"/>
<dbReference type="Pfam" id="PF13765">
    <property type="entry name" value="PRY"/>
    <property type="match status" value="1"/>
</dbReference>
<dbReference type="PROSITE" id="PS50188">
    <property type="entry name" value="B302_SPRY"/>
    <property type="match status" value="1"/>
</dbReference>
<dbReference type="Gene3D" id="2.60.40.10">
    <property type="entry name" value="Immunoglobulins"/>
    <property type="match status" value="2"/>
</dbReference>
<dbReference type="AlphaFoldDB" id="H0WWE8"/>
<reference evidence="13" key="1">
    <citation type="submission" date="2011-03" db="EMBL/GenBank/DDBJ databases">
        <title>Version 3 of the genome sequence of Otolemur garnettii (Bushbaby).</title>
        <authorList>
            <consortium name="The Broad Institute Genome Sequencing Platform"/>
            <person name="Di Palma F."/>
            <person name="Johnson J."/>
            <person name="Lander E.S."/>
            <person name="Lindblad-Toh K."/>
            <person name="Jaffe D.B."/>
            <person name="Gnerre S."/>
            <person name="MacCallum I."/>
            <person name="Przybylski D."/>
            <person name="Ribeiro F.J."/>
            <person name="Burton J.N."/>
            <person name="Walker B.J."/>
            <person name="Sharpe T."/>
            <person name="Hall G."/>
        </authorList>
    </citation>
    <scope>NUCLEOTIDE SEQUENCE [LARGE SCALE GENOMIC DNA]</scope>
</reference>
<dbReference type="Pfam" id="PF00622">
    <property type="entry name" value="SPRY"/>
    <property type="match status" value="1"/>
</dbReference>
<dbReference type="PRINTS" id="PR01407">
    <property type="entry name" value="BUTYPHLNCDUF"/>
</dbReference>
<dbReference type="FunCoup" id="H0WWE8">
    <property type="interactions" value="186"/>
</dbReference>
<dbReference type="InterPro" id="IPR050504">
    <property type="entry name" value="IgSF_BTN/MOG"/>
</dbReference>
<feature type="signal peptide" evidence="9">
    <location>
        <begin position="1"/>
        <end position="17"/>
    </location>
</feature>
<comment type="similarity">
    <text evidence="2">Belongs to the immunoglobulin superfamily. BTN/MOG family.</text>
</comment>
<keyword evidence="5 8" id="KW-1133">Transmembrane helix</keyword>
<dbReference type="GO" id="GO:0001817">
    <property type="term" value="P:regulation of cytokine production"/>
    <property type="evidence" value="ECO:0007669"/>
    <property type="project" value="TreeGrafter"/>
</dbReference>
<proteinExistence type="inferred from homology"/>
<dbReference type="Gene3D" id="2.60.120.920">
    <property type="match status" value="1"/>
</dbReference>
<feature type="transmembrane region" description="Helical" evidence="8">
    <location>
        <begin position="233"/>
        <end position="258"/>
    </location>
</feature>
<keyword evidence="3 8" id="KW-0812">Transmembrane</keyword>
<dbReference type="GO" id="GO:0005102">
    <property type="term" value="F:signaling receptor binding"/>
    <property type="evidence" value="ECO:0007669"/>
    <property type="project" value="TreeGrafter"/>
</dbReference>
<evidence type="ECO:0000256" key="1">
    <source>
        <dbReference type="ARBA" id="ARBA00004479"/>
    </source>
</evidence>
<evidence type="ECO:0000313" key="13">
    <source>
        <dbReference type="Proteomes" id="UP000005225"/>
    </source>
</evidence>
<keyword evidence="4 9" id="KW-0732">Signal</keyword>
<keyword evidence="13" id="KW-1185">Reference proteome</keyword>
<dbReference type="EMBL" id="AAQR03161045">
    <property type="status" value="NOT_ANNOTATED_CDS"/>
    <property type="molecule type" value="Genomic_DNA"/>
</dbReference>
<dbReference type="InterPro" id="IPR043136">
    <property type="entry name" value="B30.2/SPRY_sf"/>
</dbReference>
<dbReference type="Pfam" id="PF22705">
    <property type="entry name" value="C2-set_3"/>
    <property type="match status" value="1"/>
</dbReference>
<keyword evidence="6 8" id="KW-0472">Membrane</keyword>
<evidence type="ECO:0000256" key="4">
    <source>
        <dbReference type="ARBA" id="ARBA00022729"/>
    </source>
</evidence>
<evidence type="ECO:0000256" key="8">
    <source>
        <dbReference type="SAM" id="Phobius"/>
    </source>
</evidence>
<evidence type="ECO:0000256" key="7">
    <source>
        <dbReference type="ARBA" id="ARBA00023319"/>
    </source>
</evidence>
<dbReference type="FunFam" id="2.60.40.10:FF:000208">
    <property type="entry name" value="Butyrophilin subfamily 1 member A1"/>
    <property type="match status" value="1"/>
</dbReference>
<dbReference type="InterPro" id="IPR007110">
    <property type="entry name" value="Ig-like_dom"/>
</dbReference>
<evidence type="ECO:0000313" key="12">
    <source>
        <dbReference type="Ensembl" id="ENSOGAP00000006703.2"/>
    </source>
</evidence>
<dbReference type="FunFam" id="2.60.40.10:FF:000088">
    <property type="entry name" value="Butyrophilin subfamily 1 member A1"/>
    <property type="match status" value="1"/>
</dbReference>
<gene>
    <name evidence="12" type="primary">LOC100959595</name>
</gene>
<dbReference type="STRING" id="30611.ENSOGAP00000006703"/>
<reference evidence="12" key="3">
    <citation type="submission" date="2025-09" db="UniProtKB">
        <authorList>
            <consortium name="Ensembl"/>
        </authorList>
    </citation>
    <scope>IDENTIFICATION</scope>
</reference>
<dbReference type="Proteomes" id="UP000005225">
    <property type="component" value="Unassembled WGS sequence"/>
</dbReference>
<organism evidence="12 13">
    <name type="scientific">Otolemur garnettii</name>
    <name type="common">Small-eared galago</name>
    <name type="synonym">Garnett's greater bushbaby</name>
    <dbReference type="NCBI Taxonomy" id="30611"/>
    <lineage>
        <taxon>Eukaryota</taxon>
        <taxon>Metazoa</taxon>
        <taxon>Chordata</taxon>
        <taxon>Craniata</taxon>
        <taxon>Vertebrata</taxon>
        <taxon>Euteleostomi</taxon>
        <taxon>Mammalia</taxon>
        <taxon>Eutheria</taxon>
        <taxon>Euarchontoglires</taxon>
        <taxon>Primates</taxon>
        <taxon>Strepsirrhini</taxon>
        <taxon>Lorisiformes</taxon>
        <taxon>Galagidae</taxon>
        <taxon>Otolemur</taxon>
    </lineage>
</organism>
<dbReference type="EMBL" id="AAQR03161043">
    <property type="status" value="NOT_ANNOTATED_CDS"/>
    <property type="molecule type" value="Genomic_DNA"/>
</dbReference>
<dbReference type="CDD" id="cd05713">
    <property type="entry name" value="IgV_MOG_like"/>
    <property type="match status" value="1"/>
</dbReference>
<dbReference type="SMART" id="SM00589">
    <property type="entry name" value="PRY"/>
    <property type="match status" value="1"/>
</dbReference>
<name>H0WWE8_OTOGA</name>
<dbReference type="EMBL" id="AAQR03161044">
    <property type="status" value="NOT_ANNOTATED_CDS"/>
    <property type="molecule type" value="Genomic_DNA"/>
</dbReference>
<evidence type="ECO:0000259" key="11">
    <source>
        <dbReference type="PROSITE" id="PS50835"/>
    </source>
</evidence>
<evidence type="ECO:0000259" key="10">
    <source>
        <dbReference type="PROSITE" id="PS50188"/>
    </source>
</evidence>
<dbReference type="eggNOG" id="KOG2177">
    <property type="taxonomic scope" value="Eukaryota"/>
</dbReference>
<dbReference type="InterPro" id="IPR013106">
    <property type="entry name" value="Ig_V-set"/>
</dbReference>
<dbReference type="SMART" id="SM00449">
    <property type="entry name" value="SPRY"/>
    <property type="match status" value="1"/>
</dbReference>
<dbReference type="InterPro" id="IPR003599">
    <property type="entry name" value="Ig_sub"/>
</dbReference>
<dbReference type="FunFam" id="2.60.120.920:FF:000073">
    <property type="entry name" value="Butyrophilin like 3"/>
    <property type="match status" value="1"/>
</dbReference>
<protein>
    <recommendedName>
        <fullName evidence="14">Butyrophilin like 8</fullName>
    </recommendedName>
</protein>
<dbReference type="Ensembl" id="ENSOGAT00000007499.2">
    <property type="protein sequence ID" value="ENSOGAP00000006703.2"/>
    <property type="gene ID" value="ENSOGAG00000007497.2"/>
</dbReference>
<dbReference type="GO" id="GO:0050852">
    <property type="term" value="P:T cell receptor signaling pathway"/>
    <property type="evidence" value="ECO:0007669"/>
    <property type="project" value="TreeGrafter"/>
</dbReference>
<dbReference type="InParanoid" id="H0WWE8"/>
<dbReference type="InterPro" id="IPR053896">
    <property type="entry name" value="BTN3A2-like_Ig-C"/>
</dbReference>
<dbReference type="InterPro" id="IPR001870">
    <property type="entry name" value="B30.2/SPRY"/>
</dbReference>
<evidence type="ECO:0000256" key="3">
    <source>
        <dbReference type="ARBA" id="ARBA00022692"/>
    </source>
</evidence>
<evidence type="ECO:0000256" key="9">
    <source>
        <dbReference type="SAM" id="SignalP"/>
    </source>
</evidence>
<dbReference type="CDD" id="cd13733">
    <property type="entry name" value="SPRY_PRY_C-I_1"/>
    <property type="match status" value="1"/>
</dbReference>
<feature type="domain" description="Ig-like" evidence="11">
    <location>
        <begin position="138"/>
        <end position="218"/>
    </location>
</feature>
<feature type="domain" description="B30.2/SPRY" evidence="10">
    <location>
        <begin position="270"/>
        <end position="461"/>
    </location>
</feature>
<dbReference type="SUPFAM" id="SSF48726">
    <property type="entry name" value="Immunoglobulin"/>
    <property type="match status" value="2"/>
</dbReference>
<dbReference type="InterPro" id="IPR036179">
    <property type="entry name" value="Ig-like_dom_sf"/>
</dbReference>
<dbReference type="InterPro" id="IPR003877">
    <property type="entry name" value="SPRY_dom"/>
</dbReference>
<keyword evidence="7" id="KW-0393">Immunoglobulin domain</keyword>
<evidence type="ECO:0000256" key="5">
    <source>
        <dbReference type="ARBA" id="ARBA00022989"/>
    </source>
</evidence>
<comment type="subcellular location">
    <subcellularLocation>
        <location evidence="1">Membrane</location>
        <topology evidence="1">Single-pass type I membrane protein</topology>
    </subcellularLocation>
</comment>
<dbReference type="GO" id="GO:0009897">
    <property type="term" value="C:external side of plasma membrane"/>
    <property type="evidence" value="ECO:0007669"/>
    <property type="project" value="TreeGrafter"/>
</dbReference>
<accession>H0WWE8</accession>
<evidence type="ECO:0000256" key="6">
    <source>
        <dbReference type="ARBA" id="ARBA00023136"/>
    </source>
</evidence>